<comment type="caution">
    <text evidence="3">The sequence shown here is derived from an EMBL/GenBank/DDBJ whole genome shotgun (WGS) entry which is preliminary data.</text>
</comment>
<dbReference type="SUPFAM" id="SSF52343">
    <property type="entry name" value="Ferredoxin reductase-like, C-terminal NADP-linked domain"/>
    <property type="match status" value="1"/>
</dbReference>
<dbReference type="InterPro" id="IPR001709">
    <property type="entry name" value="Flavoprot_Pyr_Nucl_cyt_Rdtase"/>
</dbReference>
<protein>
    <submittedName>
        <fullName evidence="3">Oxidoreductase</fullName>
    </submittedName>
</protein>
<evidence type="ECO:0000259" key="2">
    <source>
        <dbReference type="PROSITE" id="PS51384"/>
    </source>
</evidence>
<name>A0A6L9MML5_9HYPH</name>
<dbReference type="InterPro" id="IPR008333">
    <property type="entry name" value="Cbr1-like_FAD-bd_dom"/>
</dbReference>
<dbReference type="Gene3D" id="2.40.30.10">
    <property type="entry name" value="Translation factors"/>
    <property type="match status" value="1"/>
</dbReference>
<dbReference type="InterPro" id="IPR039261">
    <property type="entry name" value="FNR_nucleotide-bd"/>
</dbReference>
<accession>A0A6L9MML5</accession>
<dbReference type="PRINTS" id="PR00410">
    <property type="entry name" value="PHEHYDRXLASE"/>
</dbReference>
<dbReference type="SUPFAM" id="SSF63380">
    <property type="entry name" value="Riboflavin synthase domain-like"/>
    <property type="match status" value="1"/>
</dbReference>
<organism evidence="3 4">
    <name type="scientific">Aurantimonas aggregata</name>
    <dbReference type="NCBI Taxonomy" id="2047720"/>
    <lineage>
        <taxon>Bacteria</taxon>
        <taxon>Pseudomonadati</taxon>
        <taxon>Pseudomonadota</taxon>
        <taxon>Alphaproteobacteria</taxon>
        <taxon>Hyphomicrobiales</taxon>
        <taxon>Aurantimonadaceae</taxon>
        <taxon>Aurantimonas</taxon>
    </lineage>
</organism>
<feature type="domain" description="FAD-binding FR-type" evidence="2">
    <location>
        <begin position="24"/>
        <end position="126"/>
    </location>
</feature>
<dbReference type="AlphaFoldDB" id="A0A6L9MML5"/>
<dbReference type="Gene3D" id="3.40.50.80">
    <property type="entry name" value="Nucleotide-binding domain of ferredoxin-NADP reductase (FNR) module"/>
    <property type="match status" value="1"/>
</dbReference>
<keyword evidence="4" id="KW-1185">Reference proteome</keyword>
<sequence length="263" mass="28748">MAIRGVSSASRERVVTTTAGEAAYPWQTAVVERVDGQTPTVKSFRLRPLQWRSFRAGQHLDIRLTAPDGYQAQRSYSIASAPELAGVYEIVVEHLEDGEVSPFFHDVAELGTTFEVRGPFGGHFAWNAKDGGPLLLIGGGSGIAPLMSIVRHRAAAAGDVRGVLLQAARTFDDVIFRDELLARDLAEANFDLILSLSRDHARRPQDAGRRVDAELVRTVLAKLKDPPRWTFVCGSNPFVETVTGHLLDGGLNSQTIWTERYGG</sequence>
<gene>
    <name evidence="3" type="ORF">GTW51_19920</name>
</gene>
<evidence type="ECO:0000313" key="3">
    <source>
        <dbReference type="EMBL" id="NDV88955.1"/>
    </source>
</evidence>
<dbReference type="PANTHER" id="PTHR47354">
    <property type="entry name" value="NADH OXIDOREDUCTASE HCR"/>
    <property type="match status" value="1"/>
</dbReference>
<comment type="cofactor">
    <cofactor evidence="1">
        <name>[2Fe-2S] cluster</name>
        <dbReference type="ChEBI" id="CHEBI:190135"/>
    </cofactor>
</comment>
<dbReference type="InterPro" id="IPR017927">
    <property type="entry name" value="FAD-bd_FR_type"/>
</dbReference>
<evidence type="ECO:0000313" key="4">
    <source>
        <dbReference type="Proteomes" id="UP000476332"/>
    </source>
</evidence>
<dbReference type="Pfam" id="PF00175">
    <property type="entry name" value="NAD_binding_1"/>
    <property type="match status" value="1"/>
</dbReference>
<dbReference type="InterPro" id="IPR001433">
    <property type="entry name" value="OxRdtase_FAD/NAD-bd"/>
</dbReference>
<dbReference type="Proteomes" id="UP000476332">
    <property type="component" value="Unassembled WGS sequence"/>
</dbReference>
<dbReference type="EMBL" id="JAAAMJ010000023">
    <property type="protein sequence ID" value="NDV88955.1"/>
    <property type="molecule type" value="Genomic_DNA"/>
</dbReference>
<evidence type="ECO:0000256" key="1">
    <source>
        <dbReference type="ARBA" id="ARBA00034078"/>
    </source>
</evidence>
<dbReference type="PRINTS" id="PR00371">
    <property type="entry name" value="FPNCR"/>
</dbReference>
<proteinExistence type="predicted"/>
<dbReference type="GO" id="GO:0016491">
    <property type="term" value="F:oxidoreductase activity"/>
    <property type="evidence" value="ECO:0007669"/>
    <property type="project" value="InterPro"/>
</dbReference>
<reference evidence="3 4" key="1">
    <citation type="submission" date="2020-01" db="EMBL/GenBank/DDBJ databases">
        <title>Genomes of bacteria type strains.</title>
        <authorList>
            <person name="Chen J."/>
            <person name="Zhu S."/>
            <person name="Chen J."/>
        </authorList>
    </citation>
    <scope>NUCLEOTIDE SEQUENCE [LARGE SCALE GENOMIC DNA]</scope>
    <source>
        <strain evidence="3 4">KCTC 52919</strain>
    </source>
</reference>
<dbReference type="Pfam" id="PF00970">
    <property type="entry name" value="FAD_binding_6"/>
    <property type="match status" value="1"/>
</dbReference>
<dbReference type="InterPro" id="IPR017938">
    <property type="entry name" value="Riboflavin_synthase-like_b-brl"/>
</dbReference>
<dbReference type="PROSITE" id="PS51384">
    <property type="entry name" value="FAD_FR"/>
    <property type="match status" value="1"/>
</dbReference>
<dbReference type="PANTHER" id="PTHR47354:SF5">
    <property type="entry name" value="PROTEIN RFBI"/>
    <property type="match status" value="1"/>
</dbReference>
<dbReference type="InterPro" id="IPR050415">
    <property type="entry name" value="MRET"/>
</dbReference>